<dbReference type="PRINTS" id="PR00922">
    <property type="entry name" value="DADACBPTASE3"/>
</dbReference>
<comment type="similarity">
    <text evidence="1">Belongs to the peptidase S13 family.</text>
</comment>
<dbReference type="PANTHER" id="PTHR30023:SF0">
    <property type="entry name" value="PENICILLIN-SENSITIVE CARBOXYPEPTIDASE A"/>
    <property type="match status" value="1"/>
</dbReference>
<dbReference type="GO" id="GO:0000270">
    <property type="term" value="P:peptidoglycan metabolic process"/>
    <property type="evidence" value="ECO:0007669"/>
    <property type="project" value="TreeGrafter"/>
</dbReference>
<dbReference type="Pfam" id="PF02113">
    <property type="entry name" value="Peptidase_S13"/>
    <property type="match status" value="2"/>
</dbReference>
<evidence type="ECO:0000313" key="4">
    <source>
        <dbReference type="EMBL" id="NHN55371.1"/>
    </source>
</evidence>
<feature type="region of interest" description="Disordered" evidence="3">
    <location>
        <begin position="38"/>
        <end position="64"/>
    </location>
</feature>
<keyword evidence="5" id="KW-1185">Reference proteome</keyword>
<keyword evidence="2 4" id="KW-0378">Hydrolase</keyword>
<evidence type="ECO:0000256" key="2">
    <source>
        <dbReference type="ARBA" id="ARBA00022801"/>
    </source>
</evidence>
<dbReference type="Proteomes" id="UP000744769">
    <property type="component" value="Unassembled WGS sequence"/>
</dbReference>
<dbReference type="EC" id="3.4.16.4" evidence="4"/>
<dbReference type="NCBIfam" id="TIGR00666">
    <property type="entry name" value="PBP4"/>
    <property type="match status" value="1"/>
</dbReference>
<dbReference type="AlphaFoldDB" id="A0A967AYH5"/>
<evidence type="ECO:0000256" key="3">
    <source>
        <dbReference type="SAM" id="MobiDB-lite"/>
    </source>
</evidence>
<name>A0A967AYH5_9MICO</name>
<evidence type="ECO:0000313" key="5">
    <source>
        <dbReference type="Proteomes" id="UP000744769"/>
    </source>
</evidence>
<comment type="caution">
    <text evidence="4">The sequence shown here is derived from an EMBL/GenBank/DDBJ whole genome shotgun (WGS) entry which is preliminary data.</text>
</comment>
<dbReference type="InterPro" id="IPR000667">
    <property type="entry name" value="Peptidase_S13"/>
</dbReference>
<proteinExistence type="inferred from homology"/>
<dbReference type="SUPFAM" id="SSF56601">
    <property type="entry name" value="beta-lactamase/transpeptidase-like"/>
    <property type="match status" value="1"/>
</dbReference>
<dbReference type="EMBL" id="JAAOIV010000003">
    <property type="protein sequence ID" value="NHN55371.1"/>
    <property type="molecule type" value="Genomic_DNA"/>
</dbReference>
<reference evidence="4" key="1">
    <citation type="submission" date="2020-03" db="EMBL/GenBank/DDBJ databases">
        <title>Draft sequencing of Calidifontibacter sp. DB0510.</title>
        <authorList>
            <person name="Kim D.-U."/>
        </authorList>
    </citation>
    <scope>NUCLEOTIDE SEQUENCE</scope>
    <source>
        <strain evidence="4">DB0510</strain>
    </source>
</reference>
<keyword evidence="4" id="KW-0121">Carboxypeptidase</keyword>
<accession>A0A967AYH5</accession>
<keyword evidence="4" id="KW-0645">Protease</keyword>
<dbReference type="RefSeq" id="WP_166194747.1">
    <property type="nucleotide sequence ID" value="NZ_JAAOIV010000003.1"/>
</dbReference>
<dbReference type="GO" id="GO:0006508">
    <property type="term" value="P:proteolysis"/>
    <property type="evidence" value="ECO:0007669"/>
    <property type="project" value="InterPro"/>
</dbReference>
<organism evidence="4 5">
    <name type="scientific">Metallococcus carri</name>
    <dbReference type="NCBI Taxonomy" id="1656884"/>
    <lineage>
        <taxon>Bacteria</taxon>
        <taxon>Bacillati</taxon>
        <taxon>Actinomycetota</taxon>
        <taxon>Actinomycetes</taxon>
        <taxon>Micrococcales</taxon>
        <taxon>Dermacoccaceae</taxon>
        <taxon>Metallococcus</taxon>
    </lineage>
</organism>
<dbReference type="GO" id="GO:0009002">
    <property type="term" value="F:serine-type D-Ala-D-Ala carboxypeptidase activity"/>
    <property type="evidence" value="ECO:0007669"/>
    <property type="project" value="UniProtKB-EC"/>
</dbReference>
<dbReference type="InterPro" id="IPR012338">
    <property type="entry name" value="Beta-lactam/transpept-like"/>
</dbReference>
<sequence length="468" mass="46534">MPRARVVGAAATAVVLAVGGYGVLDAYDVVPGILTTADAPQQPVPPPGSTTAGPSVAPPGPADAPSIAPAAAGAVPVPAKVVAQVKSALAAKGLPAKTALVVRDGQTGSMLLDRNGSAAWTPASITKLVSSWAIAKTLPLEQTLTTKVVAGSPGRITLVAGGDTVLAPGKGDPNAIAGHAGVADLAAQIAAALKRQGSTAVTLDLDTSYAPGPLTAPGWAPDYLQLGFTARIAELGLATERERPPTPAVADPNRSVANALVKALAAQGITAKVGGSATAGKDATVLGAVHSAPIADLVGLALQDSDNAMIESLTRQAAFKAGVKGDSASVTGWVLNTLKTAGFDTTGVKLSDASGLSPGTTIPARLIGDLLVTGTTGKDPAYAELLSRLAVGGWNGTLHDRILLPAGEVRAKTGSLPGVASLAGTVVDRSGRVLVFVMVLNSASNASQWDLRAYLDRTVAALQSCGCS</sequence>
<gene>
    <name evidence="4" type="primary">dacB</name>
    <name evidence="4" type="ORF">G9U51_06175</name>
</gene>
<evidence type="ECO:0000256" key="1">
    <source>
        <dbReference type="ARBA" id="ARBA00006096"/>
    </source>
</evidence>
<protein>
    <submittedName>
        <fullName evidence="4">D-alanyl-D-alanine carboxypeptidase/D-alanyl-D-alanine-endopeptidase</fullName>
        <ecNumber evidence="4">3.4.16.4</ecNumber>
    </submittedName>
</protein>
<dbReference type="Gene3D" id="3.40.710.10">
    <property type="entry name" value="DD-peptidase/beta-lactamase superfamily"/>
    <property type="match status" value="2"/>
</dbReference>
<dbReference type="PANTHER" id="PTHR30023">
    <property type="entry name" value="D-ALANYL-D-ALANINE CARBOXYPEPTIDASE"/>
    <property type="match status" value="1"/>
</dbReference>